<keyword evidence="1" id="KW-0175">Coiled coil</keyword>
<evidence type="ECO:0000313" key="5">
    <source>
        <dbReference type="Proteomes" id="UP001521785"/>
    </source>
</evidence>
<protein>
    <recommendedName>
        <fullName evidence="3">Azaphilone pigments biosynthesis cluster protein L N-terminal domain-containing protein</fullName>
    </recommendedName>
</protein>
<dbReference type="Pfam" id="PF17111">
    <property type="entry name" value="PigL_N"/>
    <property type="match status" value="1"/>
</dbReference>
<sequence>MGDPLSVVSAIIGIIAAAGKVAELLEPLVSSVKDAKNNAREIQDQVEESRAILQALQKLFDDLEQSPRRRRELIQIDQLRATLCDGIVIFSDLEPLVVQLRTSNESLRSRVQWARKRDQLEAFSRRLDRFKSSINTMLNILQWYVVQTYSLASRLLNISESDMDAAANRQELYNLTSQLLQSNRDLRRRLSLLERGPRDDGDSVHLQIGQRSSLVSIRSQIRAFEFERELKESWVYRKARRSTADASFRSSNALSHAWSALSDISLSDISAISVVALPISPDDLSNGHHYRQGQGQPGGCSSQQQGKELVIGPPTLLTSTYQGGLSPLASPSRGTIDPESFDESKTEKDVCVPQQNQANNPISLYPHTPSADESLRTPPLAKSPRSSLEGLDTAMGSIGDVRREKEDDGSDPVPLTELSNMEVSVSFSPAETLSQGSKTGGFTRFPREYMLAIVGGGRVGKSDLAVQVSVHQLVCYSLGQLRADLCL</sequence>
<dbReference type="InterPro" id="IPR031348">
    <property type="entry name" value="PigL_N"/>
</dbReference>
<evidence type="ECO:0000259" key="3">
    <source>
        <dbReference type="Pfam" id="PF17111"/>
    </source>
</evidence>
<keyword evidence="5" id="KW-1185">Reference proteome</keyword>
<organism evidence="4 5">
    <name type="scientific">Paraconiothyrium brasiliense</name>
    <dbReference type="NCBI Taxonomy" id="300254"/>
    <lineage>
        <taxon>Eukaryota</taxon>
        <taxon>Fungi</taxon>
        <taxon>Dikarya</taxon>
        <taxon>Ascomycota</taxon>
        <taxon>Pezizomycotina</taxon>
        <taxon>Dothideomycetes</taxon>
        <taxon>Pleosporomycetidae</taxon>
        <taxon>Pleosporales</taxon>
        <taxon>Massarineae</taxon>
        <taxon>Didymosphaeriaceae</taxon>
        <taxon>Paraconiothyrium</taxon>
    </lineage>
</organism>
<dbReference type="Proteomes" id="UP001521785">
    <property type="component" value="Unassembled WGS sequence"/>
</dbReference>
<feature type="coiled-coil region" evidence="1">
    <location>
        <begin position="32"/>
        <end position="66"/>
    </location>
</feature>
<gene>
    <name evidence="4" type="ORF">SLS60_007215</name>
</gene>
<proteinExistence type="predicted"/>
<feature type="region of interest" description="Disordered" evidence="2">
    <location>
        <begin position="320"/>
        <end position="419"/>
    </location>
</feature>
<name>A0ABR3R8Z1_9PLEO</name>
<evidence type="ECO:0000256" key="1">
    <source>
        <dbReference type="SAM" id="Coils"/>
    </source>
</evidence>
<feature type="region of interest" description="Disordered" evidence="2">
    <location>
        <begin position="285"/>
        <end position="306"/>
    </location>
</feature>
<accession>A0ABR3R8Z1</accession>
<evidence type="ECO:0000256" key="2">
    <source>
        <dbReference type="SAM" id="MobiDB-lite"/>
    </source>
</evidence>
<feature type="domain" description="Azaphilone pigments biosynthesis cluster protein L N-terminal" evidence="3">
    <location>
        <begin position="3"/>
        <end position="139"/>
    </location>
</feature>
<reference evidence="4 5" key="1">
    <citation type="submission" date="2024-02" db="EMBL/GenBank/DDBJ databases">
        <title>De novo assembly and annotation of 12 fungi associated with fruit tree decline syndrome in Ontario, Canada.</title>
        <authorList>
            <person name="Sulman M."/>
            <person name="Ellouze W."/>
            <person name="Ilyukhin E."/>
        </authorList>
    </citation>
    <scope>NUCLEOTIDE SEQUENCE [LARGE SCALE GENOMIC DNA]</scope>
    <source>
        <strain evidence="4 5">M42-189</strain>
    </source>
</reference>
<feature type="compositionally biased region" description="Polar residues" evidence="2">
    <location>
        <begin position="353"/>
        <end position="362"/>
    </location>
</feature>
<comment type="caution">
    <text evidence="4">The sequence shown here is derived from an EMBL/GenBank/DDBJ whole genome shotgun (WGS) entry which is preliminary data.</text>
</comment>
<evidence type="ECO:0000313" key="4">
    <source>
        <dbReference type="EMBL" id="KAL1600827.1"/>
    </source>
</evidence>
<dbReference type="EMBL" id="JAKJXO020000009">
    <property type="protein sequence ID" value="KAL1600827.1"/>
    <property type="molecule type" value="Genomic_DNA"/>
</dbReference>